<dbReference type="AlphaFoldDB" id="A0A1F4S617"/>
<reference evidence="2 3" key="1">
    <citation type="journal article" date="2016" name="Nat. Commun.">
        <title>Thousands of microbial genomes shed light on interconnected biogeochemical processes in an aquifer system.</title>
        <authorList>
            <person name="Anantharaman K."/>
            <person name="Brown C.T."/>
            <person name="Hug L.A."/>
            <person name="Sharon I."/>
            <person name="Castelle C.J."/>
            <person name="Probst A.J."/>
            <person name="Thomas B.C."/>
            <person name="Singh A."/>
            <person name="Wilkins M.J."/>
            <person name="Karaoz U."/>
            <person name="Brodie E.L."/>
            <person name="Williams K.H."/>
            <person name="Hubbard S.S."/>
            <person name="Banfield J.F."/>
        </authorList>
    </citation>
    <scope>NUCLEOTIDE SEQUENCE [LARGE SCALE GENOMIC DNA]</scope>
</reference>
<comment type="caution">
    <text evidence="2">The sequence shown here is derived from an EMBL/GenBank/DDBJ whole genome shotgun (WGS) entry which is preliminary data.</text>
</comment>
<protein>
    <recommendedName>
        <fullName evidence="1">Polymerase beta nucleotidyltransferase domain-containing protein</fullName>
    </recommendedName>
</protein>
<dbReference type="EMBL" id="MEUA01000024">
    <property type="protein sequence ID" value="OGC15183.1"/>
    <property type="molecule type" value="Genomic_DNA"/>
</dbReference>
<dbReference type="Pfam" id="PF18765">
    <property type="entry name" value="Polbeta"/>
    <property type="match status" value="1"/>
</dbReference>
<dbReference type="SUPFAM" id="SSF81301">
    <property type="entry name" value="Nucleotidyltransferase"/>
    <property type="match status" value="1"/>
</dbReference>
<name>A0A1F4S617_UNCSA</name>
<dbReference type="Proteomes" id="UP000177905">
    <property type="component" value="Unassembled WGS sequence"/>
</dbReference>
<gene>
    <name evidence="2" type="ORF">A2290_08830</name>
</gene>
<dbReference type="InterPro" id="IPR041633">
    <property type="entry name" value="Polbeta"/>
</dbReference>
<accession>A0A1F4S617</accession>
<evidence type="ECO:0000313" key="3">
    <source>
        <dbReference type="Proteomes" id="UP000177905"/>
    </source>
</evidence>
<dbReference type="CDD" id="cd05403">
    <property type="entry name" value="NT_KNTase_like"/>
    <property type="match status" value="1"/>
</dbReference>
<feature type="domain" description="Polymerase beta nucleotidyltransferase" evidence="1">
    <location>
        <begin position="2"/>
        <end position="72"/>
    </location>
</feature>
<organism evidence="2 3">
    <name type="scientific">candidate division WOR-1 bacterium RIFOXYB2_FULL_36_35</name>
    <dbReference type="NCBI Taxonomy" id="1802578"/>
    <lineage>
        <taxon>Bacteria</taxon>
        <taxon>Bacillati</taxon>
        <taxon>Saganbacteria</taxon>
    </lineage>
</organism>
<sequence length="107" mass="12431">MYGSYANGTNLKDSDLDIGAYFKEGFSSKDVDNVWDKLQDISKKDVELLTLNNAKEMIGWQAIRGKSLVIKDWDLYLKYMLNVSFDALDFQEDLKEMWMIKKGLKYA</sequence>
<evidence type="ECO:0000259" key="1">
    <source>
        <dbReference type="Pfam" id="PF18765"/>
    </source>
</evidence>
<evidence type="ECO:0000313" key="2">
    <source>
        <dbReference type="EMBL" id="OGC15183.1"/>
    </source>
</evidence>
<dbReference type="Gene3D" id="3.30.460.10">
    <property type="entry name" value="Beta Polymerase, domain 2"/>
    <property type="match status" value="1"/>
</dbReference>
<proteinExistence type="predicted"/>
<dbReference type="InterPro" id="IPR043519">
    <property type="entry name" value="NT_sf"/>
</dbReference>